<name>A0A1R1YL95_9FUNG</name>
<reference evidence="3" key="1">
    <citation type="submission" date="2017-01" db="EMBL/GenBank/DDBJ databases">
        <authorList>
            <person name="Wang Y."/>
            <person name="White M."/>
            <person name="Kvist S."/>
            <person name="Moncalvo J.-M."/>
        </authorList>
    </citation>
    <scope>NUCLEOTIDE SEQUENCE [LARGE SCALE GENOMIC DNA]</scope>
    <source>
        <strain evidence="3">ID-206-W2</strain>
    </source>
</reference>
<keyword evidence="3" id="KW-1185">Reference proteome</keyword>
<dbReference type="GO" id="GO:0007264">
    <property type="term" value="P:small GTPase-mediated signal transduction"/>
    <property type="evidence" value="ECO:0007669"/>
    <property type="project" value="InterPro"/>
</dbReference>
<dbReference type="SUPFAM" id="SSF48366">
    <property type="entry name" value="Ras GEF"/>
    <property type="match status" value="1"/>
</dbReference>
<feature type="compositionally biased region" description="Polar residues" evidence="1">
    <location>
        <begin position="67"/>
        <end position="76"/>
    </location>
</feature>
<organism evidence="2 3">
    <name type="scientific">Smittium culicis</name>
    <dbReference type="NCBI Taxonomy" id="133412"/>
    <lineage>
        <taxon>Eukaryota</taxon>
        <taxon>Fungi</taxon>
        <taxon>Fungi incertae sedis</taxon>
        <taxon>Zoopagomycota</taxon>
        <taxon>Kickxellomycotina</taxon>
        <taxon>Harpellomycetes</taxon>
        <taxon>Harpellales</taxon>
        <taxon>Legeriomycetaceae</taxon>
        <taxon>Smittium</taxon>
    </lineage>
</organism>
<dbReference type="InterPro" id="IPR023578">
    <property type="entry name" value="Ras_GEF_dom_sf"/>
</dbReference>
<dbReference type="OrthoDB" id="546434at2759"/>
<gene>
    <name evidence="2" type="ORF">AYI69_g2853</name>
</gene>
<dbReference type="Gene3D" id="1.10.840.10">
    <property type="entry name" value="Ras guanine-nucleotide exchange factors catalytic domain"/>
    <property type="match status" value="1"/>
</dbReference>
<protein>
    <submittedName>
        <fullName evidence="2">Uncharacterized protein</fullName>
    </submittedName>
</protein>
<comment type="caution">
    <text evidence="2">The sequence shown here is derived from an EMBL/GenBank/DDBJ whole genome shotgun (WGS) entry which is preliminary data.</text>
</comment>
<dbReference type="Proteomes" id="UP000187429">
    <property type="component" value="Unassembled WGS sequence"/>
</dbReference>
<proteinExistence type="predicted"/>
<dbReference type="GO" id="GO:0005085">
    <property type="term" value="F:guanyl-nucleotide exchange factor activity"/>
    <property type="evidence" value="ECO:0007669"/>
    <property type="project" value="InterPro"/>
</dbReference>
<sequence length="188" mass="21276">MNSYNINKLEEFSEIDREDYSGVEETTHLELSKLEKRLSSTSYIRNDVDFDGRDLYGSDSDYSSGSISVPSRNSSTDDNDSVEYEEIKMASKRNDSDIAELLRVTIGVDLSFEAYKHLSHIAQIDPEDVASQLTILQSECYCNISPIELIRGEFSKKKGSKALHVKQMSSSKEIRGDHKEASNSYRPK</sequence>
<evidence type="ECO:0000313" key="3">
    <source>
        <dbReference type="Proteomes" id="UP000187429"/>
    </source>
</evidence>
<dbReference type="AlphaFoldDB" id="A0A1R1YL95"/>
<evidence type="ECO:0000256" key="1">
    <source>
        <dbReference type="SAM" id="MobiDB-lite"/>
    </source>
</evidence>
<accession>A0A1R1YL95</accession>
<feature type="compositionally biased region" description="Basic and acidic residues" evidence="1">
    <location>
        <begin position="172"/>
        <end position="181"/>
    </location>
</feature>
<evidence type="ECO:0000313" key="2">
    <source>
        <dbReference type="EMBL" id="OMJ27707.1"/>
    </source>
</evidence>
<dbReference type="EMBL" id="LSSM01000874">
    <property type="protein sequence ID" value="OMJ27707.1"/>
    <property type="molecule type" value="Genomic_DNA"/>
</dbReference>
<feature type="region of interest" description="Disordered" evidence="1">
    <location>
        <begin position="158"/>
        <end position="188"/>
    </location>
</feature>
<dbReference type="InterPro" id="IPR036964">
    <property type="entry name" value="RASGEF_cat_dom_sf"/>
</dbReference>
<feature type="region of interest" description="Disordered" evidence="1">
    <location>
        <begin position="59"/>
        <end position="80"/>
    </location>
</feature>